<comment type="caution">
    <text evidence="1">The sequence shown here is derived from an EMBL/GenBank/DDBJ whole genome shotgun (WGS) entry which is preliminary data.</text>
</comment>
<evidence type="ECO:0000313" key="1">
    <source>
        <dbReference type="EMBL" id="KAL0912504.1"/>
    </source>
</evidence>
<evidence type="ECO:0000313" key="2">
    <source>
        <dbReference type="Proteomes" id="UP001552299"/>
    </source>
</evidence>
<accession>A0ABD0UIQ3</accession>
<gene>
    <name evidence="1" type="ORF">M5K25_018480</name>
</gene>
<keyword evidence="2" id="KW-1185">Reference proteome</keyword>
<dbReference type="Proteomes" id="UP001552299">
    <property type="component" value="Unassembled WGS sequence"/>
</dbReference>
<dbReference type="AlphaFoldDB" id="A0ABD0UIQ3"/>
<reference evidence="1 2" key="1">
    <citation type="journal article" date="2024" name="Plant Biotechnol. J.">
        <title>Dendrobium thyrsiflorum genome and its molecular insights into genes involved in important horticultural traits.</title>
        <authorList>
            <person name="Chen B."/>
            <person name="Wang J.Y."/>
            <person name="Zheng P.J."/>
            <person name="Li K.L."/>
            <person name="Liang Y.M."/>
            <person name="Chen X.F."/>
            <person name="Zhang C."/>
            <person name="Zhao X."/>
            <person name="He X."/>
            <person name="Zhang G.Q."/>
            <person name="Liu Z.J."/>
            <person name="Xu Q."/>
        </authorList>
    </citation>
    <scope>NUCLEOTIDE SEQUENCE [LARGE SCALE GENOMIC DNA]</scope>
    <source>
        <strain evidence="1">GZMU011</strain>
    </source>
</reference>
<proteinExistence type="predicted"/>
<sequence>MMTMISVDQTKKDRSISPAMGSSWSRAILHSQVIRIREEDLRIGEGTGEGSSAWDHDRSAVVSHAFMFSRPILPSPLGVCPVIGSR</sequence>
<dbReference type="EMBL" id="JANQDX010000014">
    <property type="protein sequence ID" value="KAL0912504.1"/>
    <property type="molecule type" value="Genomic_DNA"/>
</dbReference>
<protein>
    <submittedName>
        <fullName evidence="1">Uncharacterized protein</fullName>
    </submittedName>
</protein>
<name>A0ABD0UIQ3_DENTH</name>
<organism evidence="1 2">
    <name type="scientific">Dendrobium thyrsiflorum</name>
    <name type="common">Pinecone-like raceme dendrobium</name>
    <name type="synonym">Orchid</name>
    <dbReference type="NCBI Taxonomy" id="117978"/>
    <lineage>
        <taxon>Eukaryota</taxon>
        <taxon>Viridiplantae</taxon>
        <taxon>Streptophyta</taxon>
        <taxon>Embryophyta</taxon>
        <taxon>Tracheophyta</taxon>
        <taxon>Spermatophyta</taxon>
        <taxon>Magnoliopsida</taxon>
        <taxon>Liliopsida</taxon>
        <taxon>Asparagales</taxon>
        <taxon>Orchidaceae</taxon>
        <taxon>Epidendroideae</taxon>
        <taxon>Malaxideae</taxon>
        <taxon>Dendrobiinae</taxon>
        <taxon>Dendrobium</taxon>
    </lineage>
</organism>